<keyword evidence="6 8" id="KW-1133">Transmembrane helix</keyword>
<dbReference type="OrthoDB" id="2663238at2"/>
<dbReference type="Proteomes" id="UP000029518">
    <property type="component" value="Chromosome"/>
</dbReference>
<dbReference type="RefSeq" id="WP_042213458.1">
    <property type="nucleotide sequence ID" value="NZ_CP009285.1"/>
</dbReference>
<feature type="transmembrane region" description="Helical" evidence="8">
    <location>
        <begin position="35"/>
        <end position="57"/>
    </location>
</feature>
<feature type="transmembrane region" description="Helical" evidence="8">
    <location>
        <begin position="144"/>
        <end position="160"/>
    </location>
</feature>
<accession>A0A089LCD0</accession>
<feature type="transmembrane region" description="Helical" evidence="8">
    <location>
        <begin position="267"/>
        <end position="290"/>
    </location>
</feature>
<evidence type="ECO:0000256" key="5">
    <source>
        <dbReference type="ARBA" id="ARBA00022692"/>
    </source>
</evidence>
<proteinExistence type="inferred from homology"/>
<dbReference type="EMBL" id="CP009285">
    <property type="protein sequence ID" value="AIQ58487.1"/>
    <property type="molecule type" value="Genomic_DNA"/>
</dbReference>
<evidence type="ECO:0000313" key="9">
    <source>
        <dbReference type="EMBL" id="AIQ58487.1"/>
    </source>
</evidence>
<dbReference type="HOGENOM" id="CLU_047547_1_2_9"/>
<dbReference type="KEGG" id="pbd:PBOR_17220"/>
<feature type="transmembrane region" description="Helical" evidence="8">
    <location>
        <begin position="12"/>
        <end position="29"/>
    </location>
</feature>
<evidence type="ECO:0000256" key="6">
    <source>
        <dbReference type="ARBA" id="ARBA00022989"/>
    </source>
</evidence>
<feature type="transmembrane region" description="Helical" evidence="8">
    <location>
        <begin position="302"/>
        <end position="324"/>
    </location>
</feature>
<keyword evidence="5 8" id="KW-0812">Transmembrane</keyword>
<organism evidence="9 10">
    <name type="scientific">Paenibacillus borealis</name>
    <dbReference type="NCBI Taxonomy" id="160799"/>
    <lineage>
        <taxon>Bacteria</taxon>
        <taxon>Bacillati</taxon>
        <taxon>Bacillota</taxon>
        <taxon>Bacilli</taxon>
        <taxon>Bacillales</taxon>
        <taxon>Paenibacillaceae</taxon>
        <taxon>Paenibacillus</taxon>
    </lineage>
</organism>
<feature type="transmembrane region" description="Helical" evidence="8">
    <location>
        <begin position="116"/>
        <end position="137"/>
    </location>
</feature>
<feature type="transmembrane region" description="Helical" evidence="8">
    <location>
        <begin position="336"/>
        <end position="354"/>
    </location>
</feature>
<feature type="transmembrane region" description="Helical" evidence="8">
    <location>
        <begin position="180"/>
        <end position="201"/>
    </location>
</feature>
<name>A0A089LCD0_PAEBO</name>
<evidence type="ECO:0000256" key="8">
    <source>
        <dbReference type="SAM" id="Phobius"/>
    </source>
</evidence>
<comment type="similarity">
    <text evidence="2">Belongs to the amino acid-polyamine-organocation (APC) superfamily. Spore germination protein (SGP) (TC 2.A.3.9) family.</text>
</comment>
<sequence length="363" mass="41569">MRTSKWQMTRFSIVYLGSQSTMFLIPGLIETSSYQGWISLILGGFLGLILLYFTIMVGKLKPGIGWVEFGAEIMGKWLHGIIVILLLCWCIYYVSYDIHNFALFFGGNYLRGTPPLFIILVVGLVIMYTAHLGFASIVYMSEGIALICIVFAILSTYLFIQHAEYSMLPAFLHYHDPHIVIKDSITVMSWFGEWFVFLFVAPELKISNKIMKPLSLGGITVILIVLIVWLMTMLNFGPYLGKELQFPFLQMIRSSSNDDLLGNSDPILIGIWSSSMFIHSSFMIYVAYKCALYLTRQKAKKVMIPLLTVCSITIAFVYSMNVAVYYHNYYSFNTTIFWLIVEFIPVYYFIVAWVRSKSGKQLK</sequence>
<dbReference type="Pfam" id="PF03845">
    <property type="entry name" value="Spore_permease"/>
    <property type="match status" value="1"/>
</dbReference>
<dbReference type="GO" id="GO:0009847">
    <property type="term" value="P:spore germination"/>
    <property type="evidence" value="ECO:0007669"/>
    <property type="project" value="InterPro"/>
</dbReference>
<keyword evidence="3" id="KW-0813">Transport</keyword>
<dbReference type="InterPro" id="IPR004761">
    <property type="entry name" value="Spore_GerAB"/>
</dbReference>
<protein>
    <submittedName>
        <fullName evidence="9">Uncharacterized protein</fullName>
    </submittedName>
</protein>
<gene>
    <name evidence="9" type="ORF">PBOR_17220</name>
</gene>
<comment type="subcellular location">
    <subcellularLocation>
        <location evidence="1">Membrane</location>
        <topology evidence="1">Multi-pass membrane protein</topology>
    </subcellularLocation>
</comment>
<evidence type="ECO:0000256" key="7">
    <source>
        <dbReference type="ARBA" id="ARBA00023136"/>
    </source>
</evidence>
<dbReference type="AlphaFoldDB" id="A0A089LCD0"/>
<dbReference type="GO" id="GO:0016020">
    <property type="term" value="C:membrane"/>
    <property type="evidence" value="ECO:0007669"/>
    <property type="project" value="UniProtKB-SubCell"/>
</dbReference>
<evidence type="ECO:0000313" key="10">
    <source>
        <dbReference type="Proteomes" id="UP000029518"/>
    </source>
</evidence>
<dbReference type="PANTHER" id="PTHR34975">
    <property type="entry name" value="SPORE GERMINATION PROTEIN A2"/>
    <property type="match status" value="1"/>
</dbReference>
<evidence type="ECO:0000256" key="2">
    <source>
        <dbReference type="ARBA" id="ARBA00007998"/>
    </source>
</evidence>
<evidence type="ECO:0000256" key="1">
    <source>
        <dbReference type="ARBA" id="ARBA00004141"/>
    </source>
</evidence>
<evidence type="ECO:0000256" key="4">
    <source>
        <dbReference type="ARBA" id="ARBA00022544"/>
    </source>
</evidence>
<reference evidence="9" key="1">
    <citation type="submission" date="2014-08" db="EMBL/GenBank/DDBJ databases">
        <title>Comparative genomics of the Paenibacillus odorifer group.</title>
        <authorList>
            <person name="den Bakker H.C."/>
            <person name="Tsai Y.-C.Y.-C."/>
            <person name="Martin N."/>
            <person name="Korlach J."/>
            <person name="Wiedmann M."/>
        </authorList>
    </citation>
    <scope>NUCLEOTIDE SEQUENCE [LARGE SCALE GENOMIC DNA]</scope>
    <source>
        <strain evidence="9">DSM 13188</strain>
    </source>
</reference>
<keyword evidence="7 8" id="KW-0472">Membrane</keyword>
<dbReference type="PANTHER" id="PTHR34975:SF2">
    <property type="entry name" value="SPORE GERMINATION PROTEIN A2"/>
    <property type="match status" value="1"/>
</dbReference>
<feature type="transmembrane region" description="Helical" evidence="8">
    <location>
        <begin position="77"/>
        <end position="96"/>
    </location>
</feature>
<keyword evidence="4" id="KW-0309">Germination</keyword>
<keyword evidence="10" id="KW-1185">Reference proteome</keyword>
<feature type="transmembrane region" description="Helical" evidence="8">
    <location>
        <begin position="213"/>
        <end position="234"/>
    </location>
</feature>
<evidence type="ECO:0000256" key="3">
    <source>
        <dbReference type="ARBA" id="ARBA00022448"/>
    </source>
</evidence>